<reference evidence="3 4" key="1">
    <citation type="submission" date="2023-03" db="EMBL/GenBank/DDBJ databases">
        <title>NovoSphingobium album sp. nov. isolated from polycyclic aromatic hydrocarbons- and heavy-metal polluted soil.</title>
        <authorList>
            <person name="Liu Z."/>
            <person name="Wang K."/>
        </authorList>
    </citation>
    <scope>NUCLEOTIDE SEQUENCE [LARGE SCALE GENOMIC DNA]</scope>
    <source>
        <strain evidence="3 4">H3SJ31-1</strain>
    </source>
</reference>
<dbReference type="InterPro" id="IPR036680">
    <property type="entry name" value="SPOR-like_sf"/>
</dbReference>
<dbReference type="EMBL" id="JARESE010000001">
    <property type="protein sequence ID" value="MDE8650404.1"/>
    <property type="molecule type" value="Genomic_DNA"/>
</dbReference>
<evidence type="ECO:0000313" key="3">
    <source>
        <dbReference type="EMBL" id="MDE8650404.1"/>
    </source>
</evidence>
<evidence type="ECO:0000259" key="2">
    <source>
        <dbReference type="PROSITE" id="PS51724"/>
    </source>
</evidence>
<dbReference type="Pfam" id="PF14559">
    <property type="entry name" value="TPR_19"/>
    <property type="match status" value="1"/>
</dbReference>
<feature type="region of interest" description="Disordered" evidence="1">
    <location>
        <begin position="297"/>
        <end position="453"/>
    </location>
</feature>
<feature type="domain" description="SPOR" evidence="2">
    <location>
        <begin position="573"/>
        <end position="655"/>
    </location>
</feature>
<dbReference type="PROSITE" id="PS51724">
    <property type="entry name" value="SPOR"/>
    <property type="match status" value="1"/>
</dbReference>
<protein>
    <submittedName>
        <fullName evidence="3">SPOR domain-containing protein</fullName>
    </submittedName>
</protein>
<keyword evidence="4" id="KW-1185">Reference proteome</keyword>
<dbReference type="SUPFAM" id="SSF48452">
    <property type="entry name" value="TPR-like"/>
    <property type="match status" value="1"/>
</dbReference>
<gene>
    <name evidence="3" type="ORF">PYV00_01565</name>
</gene>
<feature type="region of interest" description="Disordered" evidence="1">
    <location>
        <begin position="523"/>
        <end position="578"/>
    </location>
</feature>
<evidence type="ECO:0000313" key="4">
    <source>
        <dbReference type="Proteomes" id="UP001216253"/>
    </source>
</evidence>
<dbReference type="InterPro" id="IPR011990">
    <property type="entry name" value="TPR-like_helical_dom_sf"/>
</dbReference>
<comment type="caution">
    <text evidence="3">The sequence shown here is derived from an EMBL/GenBank/DDBJ whole genome shotgun (WGS) entry which is preliminary data.</text>
</comment>
<sequence>MRFDRRLAGYLANAAVAAALGFPACGIAQTQGAVPTVSRAVVQPLPGRDALRLNAALSRLGRDPRDVDALIEAGEAANAMGDVEAAAGFFKRADQIAAGNPKVKAGLAGAMVLSGNPVDAIPLFEQAEKAGATPTDIGADRGLAYDLVGDNATAQKFYTDALSRKDDDAVRMRLALSQAIAGDAKGSEATLMPLLRKQDKPAWRTRAFTLAIAGDTKQAVQIAETILPGQLAQSIAPYLRYMPRLTPAQQAAAANLGKFPRASEIGHDDPRIAAYAPRLGARPTVAAADAALIPQGKPLGKDGAAASGTKASAARASTREAAAKATRLARADTVRVAPPDPKPAIERDSDGELPPVLANATPTPISAPTPAAAPTPAPPPSVAAQRVAVADAAPRPAAPSPATSLPAPASSTPASVPTPAPASSTPGAAPNAGFDLSALPSSQGGTAPPAERSPADILEAATPAGTASRAAAVAAGLPTPGLAESARAERERLSLAEAFADLGTPSAQAAPISGAVDIRKIEPARPEPKPEARPADATPPEDKKTADKKAADKTAAAADKKAAAKKPAKPAPPSHPSRIWVQLGVGRDKAAIAYDWRKWSKQAPTLFKGKSAYVSDMGRTNRILAGPFESNKAATAFIAQLDKAGIDGSHIWTSPAGQVVDALPAK</sequence>
<feature type="compositionally biased region" description="Low complexity" evidence="1">
    <location>
        <begin position="301"/>
        <end position="316"/>
    </location>
</feature>
<dbReference type="RefSeq" id="WP_275226486.1">
    <property type="nucleotide sequence ID" value="NZ_JARESE010000001.1"/>
</dbReference>
<dbReference type="Gene3D" id="1.25.40.10">
    <property type="entry name" value="Tetratricopeptide repeat domain"/>
    <property type="match status" value="1"/>
</dbReference>
<dbReference type="InterPro" id="IPR007730">
    <property type="entry name" value="SPOR-like_dom"/>
</dbReference>
<dbReference type="SUPFAM" id="SSF110997">
    <property type="entry name" value="Sporulation related repeat"/>
    <property type="match status" value="1"/>
</dbReference>
<feature type="compositionally biased region" description="Low complexity" evidence="1">
    <location>
        <begin position="382"/>
        <end position="432"/>
    </location>
</feature>
<name>A0ABT5WK32_9SPHN</name>
<accession>A0ABT5WK32</accession>
<evidence type="ECO:0000256" key="1">
    <source>
        <dbReference type="SAM" id="MobiDB-lite"/>
    </source>
</evidence>
<proteinExistence type="predicted"/>
<feature type="compositionally biased region" description="Pro residues" evidence="1">
    <location>
        <begin position="365"/>
        <end position="381"/>
    </location>
</feature>
<feature type="compositionally biased region" description="Basic and acidic residues" evidence="1">
    <location>
        <begin position="523"/>
        <end position="562"/>
    </location>
</feature>
<organism evidence="3 4">
    <name type="scientific">Novosphingobium album</name>
    <name type="common">ex Liu et al. 2023</name>
    <dbReference type="NCBI Taxonomy" id="3031130"/>
    <lineage>
        <taxon>Bacteria</taxon>
        <taxon>Pseudomonadati</taxon>
        <taxon>Pseudomonadota</taxon>
        <taxon>Alphaproteobacteria</taxon>
        <taxon>Sphingomonadales</taxon>
        <taxon>Sphingomonadaceae</taxon>
        <taxon>Novosphingobium</taxon>
    </lineage>
</organism>
<dbReference type="Proteomes" id="UP001216253">
    <property type="component" value="Unassembled WGS sequence"/>
</dbReference>
<dbReference type="Pfam" id="PF05036">
    <property type="entry name" value="SPOR"/>
    <property type="match status" value="1"/>
</dbReference>